<feature type="compositionally biased region" description="Basic residues" evidence="6">
    <location>
        <begin position="15"/>
        <end position="26"/>
    </location>
</feature>
<name>A0A848KIY2_9NOCA</name>
<feature type="transmembrane region" description="Helical" evidence="7">
    <location>
        <begin position="235"/>
        <end position="257"/>
    </location>
</feature>
<proteinExistence type="predicted"/>
<keyword evidence="2" id="KW-1003">Cell membrane</keyword>
<dbReference type="Pfam" id="PF01943">
    <property type="entry name" value="Polysacc_synt"/>
    <property type="match status" value="1"/>
</dbReference>
<feature type="transmembrane region" description="Helical" evidence="7">
    <location>
        <begin position="277"/>
        <end position="297"/>
    </location>
</feature>
<evidence type="ECO:0000256" key="5">
    <source>
        <dbReference type="ARBA" id="ARBA00023136"/>
    </source>
</evidence>
<dbReference type="GO" id="GO:0005886">
    <property type="term" value="C:plasma membrane"/>
    <property type="evidence" value="ECO:0007669"/>
    <property type="project" value="UniProtKB-SubCell"/>
</dbReference>
<feature type="transmembrane region" description="Helical" evidence="7">
    <location>
        <begin position="424"/>
        <end position="443"/>
    </location>
</feature>
<dbReference type="AlphaFoldDB" id="A0A848KIY2"/>
<evidence type="ECO:0000256" key="7">
    <source>
        <dbReference type="SAM" id="Phobius"/>
    </source>
</evidence>
<comment type="subcellular location">
    <subcellularLocation>
        <location evidence="1">Cell membrane</location>
        <topology evidence="1">Multi-pass membrane protein</topology>
    </subcellularLocation>
</comment>
<feature type="transmembrane region" description="Helical" evidence="7">
    <location>
        <begin position="141"/>
        <end position="166"/>
    </location>
</feature>
<comment type="caution">
    <text evidence="8">The sequence shown here is derived from an EMBL/GenBank/DDBJ whole genome shotgun (WGS) entry which is preliminary data.</text>
</comment>
<feature type="transmembrane region" description="Helical" evidence="7">
    <location>
        <begin position="317"/>
        <end position="342"/>
    </location>
</feature>
<organism evidence="8 9">
    <name type="scientific">Antrihabitans stalactiti</name>
    <dbReference type="NCBI Taxonomy" id="2584121"/>
    <lineage>
        <taxon>Bacteria</taxon>
        <taxon>Bacillati</taxon>
        <taxon>Actinomycetota</taxon>
        <taxon>Actinomycetes</taxon>
        <taxon>Mycobacteriales</taxon>
        <taxon>Nocardiaceae</taxon>
        <taxon>Antrihabitans</taxon>
    </lineage>
</organism>
<keyword evidence="5 7" id="KW-0472">Membrane</keyword>
<protein>
    <recommendedName>
        <fullName evidence="10">Membrane protein involved in the export of O-antigen and teichoic acid</fullName>
    </recommendedName>
</protein>
<feature type="transmembrane region" description="Helical" evidence="7">
    <location>
        <begin position="396"/>
        <end position="417"/>
    </location>
</feature>
<keyword evidence="3 7" id="KW-0812">Transmembrane</keyword>
<feature type="transmembrane region" description="Helical" evidence="7">
    <location>
        <begin position="91"/>
        <end position="120"/>
    </location>
</feature>
<evidence type="ECO:0000256" key="3">
    <source>
        <dbReference type="ARBA" id="ARBA00022692"/>
    </source>
</evidence>
<keyword evidence="9" id="KW-1185">Reference proteome</keyword>
<gene>
    <name evidence="8" type="ORF">FGL95_22315</name>
</gene>
<evidence type="ECO:0008006" key="10">
    <source>
        <dbReference type="Google" id="ProtNLM"/>
    </source>
</evidence>
<evidence type="ECO:0000313" key="8">
    <source>
        <dbReference type="EMBL" id="NMN97776.1"/>
    </source>
</evidence>
<evidence type="ECO:0000313" key="9">
    <source>
        <dbReference type="Proteomes" id="UP000535543"/>
    </source>
</evidence>
<evidence type="ECO:0000256" key="1">
    <source>
        <dbReference type="ARBA" id="ARBA00004651"/>
    </source>
</evidence>
<dbReference type="InterPro" id="IPR002797">
    <property type="entry name" value="Polysacc_synth"/>
</dbReference>
<dbReference type="InterPro" id="IPR050833">
    <property type="entry name" value="Poly_Biosynth_Transport"/>
</dbReference>
<reference evidence="8 9" key="1">
    <citation type="submission" date="2019-05" db="EMBL/GenBank/DDBJ databases">
        <authorList>
            <person name="Lee S.D."/>
        </authorList>
    </citation>
    <scope>NUCLEOTIDE SEQUENCE [LARGE SCALE GENOMIC DNA]</scope>
    <source>
        <strain evidence="8 9">YC2-7</strain>
    </source>
</reference>
<dbReference type="PANTHER" id="PTHR30250">
    <property type="entry name" value="PST FAMILY PREDICTED COLANIC ACID TRANSPORTER"/>
    <property type="match status" value="1"/>
</dbReference>
<feature type="transmembrane region" description="Helical" evidence="7">
    <location>
        <begin position="64"/>
        <end position="85"/>
    </location>
</feature>
<feature type="transmembrane region" description="Helical" evidence="7">
    <location>
        <begin position="354"/>
        <end position="376"/>
    </location>
</feature>
<sequence length="493" mass="51623">MATKRRPVTAAQQSGRHRTVKGRHRPSNVVRTSVEDIQPIGMLRADTDSALNTEEQRAVVWGTIFRVIGTPVVALVGLLNTAIIVKETGEAVFGVVALISTISLLFPFADLGIGAVVTSASSRPGNIADDRIAVATIQRAFRVLSLVSVGLVAVLITVMAFDAWGTVIGLTTGPDDRWIVTVAASIFALTLPVSLGTRILIGIDKNQLAVLILMSNSVFGLLITFGLLFSGATGIWYAIPGVAGALIGNVLGTIVALRMSGIGSAAFRSPPADLADAKLLSGSAWMLVASVGLPLGLQSHRVILSHLSTPEELSRYALMAQIYALGWSVFSTAGMAYWPVFVKRRDDHDGTVSLWLKIVYAFGGVSIVGAIGITALGPFATSILSSGRVHTTTVLALAFGLLLVVQCIHLPSGVLLTTPTEMRWQAFCIMAMGVISVVGGIAVAPEYGAAGVVFVAAAAVLTAQVFPDFANVPKLVRRRAPTPDDESAPAVAI</sequence>
<feature type="transmembrane region" description="Helical" evidence="7">
    <location>
        <begin position="208"/>
        <end position="229"/>
    </location>
</feature>
<dbReference type="EMBL" id="VCQU01000008">
    <property type="protein sequence ID" value="NMN97776.1"/>
    <property type="molecule type" value="Genomic_DNA"/>
</dbReference>
<feature type="region of interest" description="Disordered" evidence="6">
    <location>
        <begin position="1"/>
        <end position="26"/>
    </location>
</feature>
<keyword evidence="4 7" id="KW-1133">Transmembrane helix</keyword>
<evidence type="ECO:0000256" key="2">
    <source>
        <dbReference type="ARBA" id="ARBA00022475"/>
    </source>
</evidence>
<evidence type="ECO:0000256" key="6">
    <source>
        <dbReference type="SAM" id="MobiDB-lite"/>
    </source>
</evidence>
<feature type="transmembrane region" description="Helical" evidence="7">
    <location>
        <begin position="178"/>
        <end position="201"/>
    </location>
</feature>
<evidence type="ECO:0000256" key="4">
    <source>
        <dbReference type="ARBA" id="ARBA00022989"/>
    </source>
</evidence>
<accession>A0A848KIY2</accession>
<dbReference type="PANTHER" id="PTHR30250:SF26">
    <property type="entry name" value="PSMA PROTEIN"/>
    <property type="match status" value="1"/>
</dbReference>
<dbReference type="Proteomes" id="UP000535543">
    <property type="component" value="Unassembled WGS sequence"/>
</dbReference>
<feature type="transmembrane region" description="Helical" evidence="7">
    <location>
        <begin position="449"/>
        <end position="470"/>
    </location>
</feature>
<reference evidence="8 9" key="2">
    <citation type="submission" date="2020-06" db="EMBL/GenBank/DDBJ databases">
        <title>Antribacter stalactiti gen. nov., sp. nov., a new member of the family Nacardiaceae isolated from a cave.</title>
        <authorList>
            <person name="Kim I.S."/>
        </authorList>
    </citation>
    <scope>NUCLEOTIDE SEQUENCE [LARGE SCALE GENOMIC DNA]</scope>
    <source>
        <strain evidence="8 9">YC2-7</strain>
    </source>
</reference>
<dbReference type="RefSeq" id="WP_240963225.1">
    <property type="nucleotide sequence ID" value="NZ_VCQU01000008.1"/>
</dbReference>